<keyword evidence="1" id="KW-0175">Coiled coil</keyword>
<dbReference type="RefSeq" id="WP_089377430.1">
    <property type="nucleotide sequence ID" value="NZ_FZNX01000001.1"/>
</dbReference>
<feature type="coiled-coil region" evidence="1">
    <location>
        <begin position="106"/>
        <end position="140"/>
    </location>
</feature>
<keyword evidence="4" id="KW-1185">Reference proteome</keyword>
<keyword evidence="2" id="KW-1133">Transmembrane helix</keyword>
<dbReference type="Proteomes" id="UP000198412">
    <property type="component" value="Unassembled WGS sequence"/>
</dbReference>
<dbReference type="AlphaFoldDB" id="A0A238VXJ7"/>
<organism evidence="3 4">
    <name type="scientific">Lutibacter flavus</name>
    <dbReference type="NCBI Taxonomy" id="691689"/>
    <lineage>
        <taxon>Bacteria</taxon>
        <taxon>Pseudomonadati</taxon>
        <taxon>Bacteroidota</taxon>
        <taxon>Flavobacteriia</taxon>
        <taxon>Flavobacteriales</taxon>
        <taxon>Flavobacteriaceae</taxon>
        <taxon>Lutibacter</taxon>
    </lineage>
</organism>
<sequence length="180" mass="20914">MKNNLDNIFKDLEGKFDLEEPTIGHFERFQTKLNKGSDLDSNKRNNLFYFIAIAASFILFFGIWIGSSLTNSGMELAELSPEMKETQSYFVSVIEKELQAIEIERNSDTEHLIKDALLQLNKLETEYQSLTLELKESTDEKRIIFAMISNFQQRIDVLQGLLAQIEEFKQLKTQKNETYV</sequence>
<proteinExistence type="predicted"/>
<reference evidence="4" key="1">
    <citation type="submission" date="2017-06" db="EMBL/GenBank/DDBJ databases">
        <authorList>
            <person name="Varghese N."/>
            <person name="Submissions S."/>
        </authorList>
    </citation>
    <scope>NUCLEOTIDE SEQUENCE [LARGE SCALE GENOMIC DNA]</scope>
    <source>
        <strain evidence="4">DSM 27993</strain>
    </source>
</reference>
<feature type="transmembrane region" description="Helical" evidence="2">
    <location>
        <begin position="47"/>
        <end position="66"/>
    </location>
</feature>
<protein>
    <submittedName>
        <fullName evidence="3">Uncharacterized protein</fullName>
    </submittedName>
</protein>
<keyword evidence="2" id="KW-0472">Membrane</keyword>
<evidence type="ECO:0000313" key="4">
    <source>
        <dbReference type="Proteomes" id="UP000198412"/>
    </source>
</evidence>
<evidence type="ECO:0000256" key="1">
    <source>
        <dbReference type="SAM" id="Coils"/>
    </source>
</evidence>
<accession>A0A238VXJ7</accession>
<dbReference type="OrthoDB" id="1143801at2"/>
<dbReference type="EMBL" id="FZNX01000001">
    <property type="protein sequence ID" value="SNR38864.1"/>
    <property type="molecule type" value="Genomic_DNA"/>
</dbReference>
<keyword evidence="2" id="KW-0812">Transmembrane</keyword>
<name>A0A238VXJ7_9FLAO</name>
<evidence type="ECO:0000313" key="3">
    <source>
        <dbReference type="EMBL" id="SNR38864.1"/>
    </source>
</evidence>
<evidence type="ECO:0000256" key="2">
    <source>
        <dbReference type="SAM" id="Phobius"/>
    </source>
</evidence>
<gene>
    <name evidence="3" type="ORF">SAMN04488111_1149</name>
</gene>